<sequence length="133" mass="14341">MMQRLPDSSRNAPPQIHSVTSVGGIEFLHEITVLKFSSGGSPKLFSSPSYQEAAVATYLQTLGNTDFDLFNKTGRAFPTSPCTPSTNKSTSVIPSERIGHERRKLANGELECCLTAGSSRNGSPAWSLEPVRV</sequence>
<accession>A0A5C3NKJ3</accession>
<dbReference type="GO" id="GO:0004252">
    <property type="term" value="F:serine-type endopeptidase activity"/>
    <property type="evidence" value="ECO:0007669"/>
    <property type="project" value="InterPro"/>
</dbReference>
<dbReference type="GO" id="GO:0006508">
    <property type="term" value="P:proteolysis"/>
    <property type="evidence" value="ECO:0007669"/>
    <property type="project" value="InterPro"/>
</dbReference>
<evidence type="ECO:0000313" key="2">
    <source>
        <dbReference type="Proteomes" id="UP000308197"/>
    </source>
</evidence>
<name>A0A5C3NKJ3_9APHY</name>
<dbReference type="InParanoid" id="A0A5C3NKJ3"/>
<dbReference type="PANTHER" id="PTHR14218:SF15">
    <property type="entry name" value="TRIPEPTIDYL-PEPTIDASE 1"/>
    <property type="match status" value="1"/>
</dbReference>
<evidence type="ECO:0000313" key="1">
    <source>
        <dbReference type="EMBL" id="TFK78006.1"/>
    </source>
</evidence>
<reference evidence="1 2" key="1">
    <citation type="journal article" date="2019" name="Nat. Ecol. Evol.">
        <title>Megaphylogeny resolves global patterns of mushroom evolution.</title>
        <authorList>
            <person name="Varga T."/>
            <person name="Krizsan K."/>
            <person name="Foldi C."/>
            <person name="Dima B."/>
            <person name="Sanchez-Garcia M."/>
            <person name="Sanchez-Ramirez S."/>
            <person name="Szollosi G.J."/>
            <person name="Szarkandi J.G."/>
            <person name="Papp V."/>
            <person name="Albert L."/>
            <person name="Andreopoulos W."/>
            <person name="Angelini C."/>
            <person name="Antonin V."/>
            <person name="Barry K.W."/>
            <person name="Bougher N.L."/>
            <person name="Buchanan P."/>
            <person name="Buyck B."/>
            <person name="Bense V."/>
            <person name="Catcheside P."/>
            <person name="Chovatia M."/>
            <person name="Cooper J."/>
            <person name="Damon W."/>
            <person name="Desjardin D."/>
            <person name="Finy P."/>
            <person name="Geml J."/>
            <person name="Haridas S."/>
            <person name="Hughes K."/>
            <person name="Justo A."/>
            <person name="Karasinski D."/>
            <person name="Kautmanova I."/>
            <person name="Kiss B."/>
            <person name="Kocsube S."/>
            <person name="Kotiranta H."/>
            <person name="LaButti K.M."/>
            <person name="Lechner B.E."/>
            <person name="Liimatainen K."/>
            <person name="Lipzen A."/>
            <person name="Lukacs Z."/>
            <person name="Mihaltcheva S."/>
            <person name="Morgado L.N."/>
            <person name="Niskanen T."/>
            <person name="Noordeloos M.E."/>
            <person name="Ohm R.A."/>
            <person name="Ortiz-Santana B."/>
            <person name="Ovrebo C."/>
            <person name="Racz N."/>
            <person name="Riley R."/>
            <person name="Savchenko A."/>
            <person name="Shiryaev A."/>
            <person name="Soop K."/>
            <person name="Spirin V."/>
            <person name="Szebenyi C."/>
            <person name="Tomsovsky M."/>
            <person name="Tulloss R.E."/>
            <person name="Uehling J."/>
            <person name="Grigoriev I.V."/>
            <person name="Vagvolgyi C."/>
            <person name="Papp T."/>
            <person name="Martin F.M."/>
            <person name="Miettinen O."/>
            <person name="Hibbett D.S."/>
            <person name="Nagy L.G."/>
        </authorList>
    </citation>
    <scope>NUCLEOTIDE SEQUENCE [LARGE SCALE GENOMIC DNA]</scope>
    <source>
        <strain evidence="1 2">HHB13444</strain>
    </source>
</reference>
<keyword evidence="2" id="KW-1185">Reference proteome</keyword>
<dbReference type="AlphaFoldDB" id="A0A5C3NKJ3"/>
<dbReference type="InterPro" id="IPR050819">
    <property type="entry name" value="Tripeptidyl-peptidase_I"/>
</dbReference>
<dbReference type="EMBL" id="ML212902">
    <property type="protein sequence ID" value="TFK78006.1"/>
    <property type="molecule type" value="Genomic_DNA"/>
</dbReference>
<protein>
    <submittedName>
        <fullName evidence="1">Uncharacterized protein</fullName>
    </submittedName>
</protein>
<proteinExistence type="predicted"/>
<gene>
    <name evidence="1" type="ORF">K466DRAFT_607425</name>
</gene>
<dbReference type="PANTHER" id="PTHR14218">
    <property type="entry name" value="PROTEASE S8 TRIPEPTIDYL PEPTIDASE I CLN2"/>
    <property type="match status" value="1"/>
</dbReference>
<organism evidence="1 2">
    <name type="scientific">Polyporus arcularius HHB13444</name>
    <dbReference type="NCBI Taxonomy" id="1314778"/>
    <lineage>
        <taxon>Eukaryota</taxon>
        <taxon>Fungi</taxon>
        <taxon>Dikarya</taxon>
        <taxon>Basidiomycota</taxon>
        <taxon>Agaricomycotina</taxon>
        <taxon>Agaricomycetes</taxon>
        <taxon>Polyporales</taxon>
        <taxon>Polyporaceae</taxon>
        <taxon>Polyporus</taxon>
    </lineage>
</organism>
<dbReference type="GO" id="GO:0008240">
    <property type="term" value="F:tripeptidyl-peptidase activity"/>
    <property type="evidence" value="ECO:0007669"/>
    <property type="project" value="TreeGrafter"/>
</dbReference>
<dbReference type="InterPro" id="IPR036852">
    <property type="entry name" value="Peptidase_S8/S53_dom_sf"/>
</dbReference>
<dbReference type="Proteomes" id="UP000308197">
    <property type="component" value="Unassembled WGS sequence"/>
</dbReference>
<dbReference type="Gene3D" id="3.40.50.200">
    <property type="entry name" value="Peptidase S8/S53 domain"/>
    <property type="match status" value="1"/>
</dbReference>
<dbReference type="SUPFAM" id="SSF52743">
    <property type="entry name" value="Subtilisin-like"/>
    <property type="match status" value="1"/>
</dbReference>